<gene>
    <name evidence="2" type="ORF">AVDCRST_MAG25-2780</name>
</gene>
<evidence type="ECO:0000313" key="2">
    <source>
        <dbReference type="EMBL" id="CAA9481206.1"/>
    </source>
</evidence>
<feature type="non-terminal residue" evidence="2">
    <location>
        <position position="66"/>
    </location>
</feature>
<sequence length="66" mass="6990">ERYPEDPGGGTASIPPCPGDARALRGALRQRGVALARYRGGGLPGRKLHARALPRRASPARHTLPL</sequence>
<accession>A0A6J4S2E1</accession>
<dbReference type="EMBL" id="CADCVI010000183">
    <property type="protein sequence ID" value="CAA9481206.1"/>
    <property type="molecule type" value="Genomic_DNA"/>
</dbReference>
<reference evidence="2" key="1">
    <citation type="submission" date="2020-02" db="EMBL/GenBank/DDBJ databases">
        <authorList>
            <person name="Meier V. D."/>
        </authorList>
    </citation>
    <scope>NUCLEOTIDE SEQUENCE</scope>
    <source>
        <strain evidence="2">AVDCRST_MAG25</strain>
    </source>
</reference>
<evidence type="ECO:0000256" key="1">
    <source>
        <dbReference type="SAM" id="MobiDB-lite"/>
    </source>
</evidence>
<protein>
    <submittedName>
        <fullName evidence="2">Uncharacterized protein</fullName>
    </submittedName>
</protein>
<organism evidence="2">
    <name type="scientific">uncultured Rubrobacteraceae bacterium</name>
    <dbReference type="NCBI Taxonomy" id="349277"/>
    <lineage>
        <taxon>Bacteria</taxon>
        <taxon>Bacillati</taxon>
        <taxon>Actinomycetota</taxon>
        <taxon>Rubrobacteria</taxon>
        <taxon>Rubrobacterales</taxon>
        <taxon>Rubrobacteraceae</taxon>
        <taxon>environmental samples</taxon>
    </lineage>
</organism>
<feature type="region of interest" description="Disordered" evidence="1">
    <location>
        <begin position="1"/>
        <end position="22"/>
    </location>
</feature>
<proteinExistence type="predicted"/>
<feature type="non-terminal residue" evidence="2">
    <location>
        <position position="1"/>
    </location>
</feature>
<name>A0A6J4S2E1_9ACTN</name>
<dbReference type="AlphaFoldDB" id="A0A6J4S2E1"/>